<comment type="caution">
    <text evidence="1">The sequence shown here is derived from an EMBL/GenBank/DDBJ whole genome shotgun (WGS) entry which is preliminary data.</text>
</comment>
<proteinExistence type="predicted"/>
<organism evidence="1 2">
    <name type="scientific">Novosphingobium resinovorum</name>
    <dbReference type="NCBI Taxonomy" id="158500"/>
    <lineage>
        <taxon>Bacteria</taxon>
        <taxon>Pseudomonadati</taxon>
        <taxon>Pseudomonadota</taxon>
        <taxon>Alphaproteobacteria</taxon>
        <taxon>Sphingomonadales</taxon>
        <taxon>Sphingomonadaceae</taxon>
        <taxon>Novosphingobium</taxon>
    </lineage>
</organism>
<evidence type="ECO:0000313" key="1">
    <source>
        <dbReference type="EMBL" id="EZP79522.1"/>
    </source>
</evidence>
<dbReference type="PATRIC" id="fig|158500.4.peg.4030"/>
<name>A0A031JT19_9SPHN</name>
<reference evidence="1 2" key="1">
    <citation type="submission" date="2014-03" db="EMBL/GenBank/DDBJ databases">
        <title>Whole genome sequence of Novosphingobium resinovorum KF1.</title>
        <authorList>
            <person name="Gan H.M."/>
            <person name="Gan H.Y."/>
            <person name="Chew T.H."/>
            <person name="Savka M.A."/>
        </authorList>
    </citation>
    <scope>NUCLEOTIDE SEQUENCE [LARGE SCALE GENOMIC DNA]</scope>
    <source>
        <strain evidence="1 2">KF1</strain>
    </source>
</reference>
<dbReference type="Proteomes" id="UP000024329">
    <property type="component" value="Unassembled WGS sequence"/>
</dbReference>
<dbReference type="EMBL" id="JFYZ01000024">
    <property type="protein sequence ID" value="EZP79522.1"/>
    <property type="molecule type" value="Genomic_DNA"/>
</dbReference>
<dbReference type="RefSeq" id="WP_036528086.1">
    <property type="nucleotide sequence ID" value="NZ_JFYZ01000024.1"/>
</dbReference>
<protein>
    <submittedName>
        <fullName evidence="1">Uncharacterized protein</fullName>
    </submittedName>
</protein>
<evidence type="ECO:0000313" key="2">
    <source>
        <dbReference type="Proteomes" id="UP000024329"/>
    </source>
</evidence>
<sequence length="68" mass="7128">MGPTIPELLEGAREIAAQPRSGQPIAAFPASVALSLDAAAAQADRTRRPVLIIDYGRPVTVFPKGMCP</sequence>
<accession>A0A031JT19</accession>
<dbReference type="AlphaFoldDB" id="A0A031JT19"/>
<gene>
    <name evidence="1" type="ORF">BV97_03959</name>
</gene>